<dbReference type="SUPFAM" id="SSF51126">
    <property type="entry name" value="Pectin lyase-like"/>
    <property type="match status" value="1"/>
</dbReference>
<dbReference type="GO" id="GO:0071555">
    <property type="term" value="P:cell wall organization"/>
    <property type="evidence" value="ECO:0007669"/>
    <property type="project" value="UniProtKB-KW"/>
</dbReference>
<evidence type="ECO:0000313" key="9">
    <source>
        <dbReference type="EMBL" id="THU63776.1"/>
    </source>
</evidence>
<keyword evidence="10" id="KW-1185">Reference proteome</keyword>
<evidence type="ECO:0000313" key="10">
    <source>
        <dbReference type="Proteomes" id="UP000317650"/>
    </source>
</evidence>
<evidence type="ECO:0000256" key="7">
    <source>
        <dbReference type="ARBA" id="ARBA00023316"/>
    </source>
</evidence>
<dbReference type="Pfam" id="PF00295">
    <property type="entry name" value="Glyco_hydro_28"/>
    <property type="match status" value="2"/>
</dbReference>
<dbReference type="InterPro" id="IPR012334">
    <property type="entry name" value="Pectin_lyas_fold"/>
</dbReference>
<evidence type="ECO:0000256" key="5">
    <source>
        <dbReference type="ARBA" id="ARBA00022801"/>
    </source>
</evidence>
<keyword evidence="3" id="KW-0134">Cell wall</keyword>
<comment type="subcellular location">
    <subcellularLocation>
        <location evidence="1">Secreted</location>
        <location evidence="1">Cell wall</location>
    </subcellularLocation>
</comment>
<accession>A0A4V4H7H1</accession>
<dbReference type="PANTHER" id="PTHR31375">
    <property type="match status" value="1"/>
</dbReference>
<dbReference type="Proteomes" id="UP000317650">
    <property type="component" value="Chromosome 1"/>
</dbReference>
<dbReference type="InterPro" id="IPR000743">
    <property type="entry name" value="Glyco_hydro_28"/>
</dbReference>
<dbReference type="Gene3D" id="2.160.20.10">
    <property type="entry name" value="Single-stranded right-handed beta-helix, Pectin lyase-like"/>
    <property type="match status" value="2"/>
</dbReference>
<reference evidence="9 10" key="1">
    <citation type="journal article" date="2019" name="Nat. Plants">
        <title>Genome sequencing of Musa balbisiana reveals subgenome evolution and function divergence in polyploid bananas.</title>
        <authorList>
            <person name="Yao X."/>
        </authorList>
    </citation>
    <scope>NUCLEOTIDE SEQUENCE [LARGE SCALE GENOMIC DNA]</scope>
    <source>
        <strain evidence="10">cv. DH-PKW</strain>
        <tissue evidence="9">Leaves</tissue>
    </source>
</reference>
<dbReference type="GO" id="GO:0004650">
    <property type="term" value="F:polygalacturonase activity"/>
    <property type="evidence" value="ECO:0007669"/>
    <property type="project" value="InterPro"/>
</dbReference>
<evidence type="ECO:0000256" key="4">
    <source>
        <dbReference type="ARBA" id="ARBA00022525"/>
    </source>
</evidence>
<keyword evidence="6 8" id="KW-0326">Glycosidase</keyword>
<keyword evidence="7" id="KW-0961">Cell wall biogenesis/degradation</keyword>
<keyword evidence="4" id="KW-0964">Secreted</keyword>
<organism evidence="9 10">
    <name type="scientific">Musa balbisiana</name>
    <name type="common">Banana</name>
    <dbReference type="NCBI Taxonomy" id="52838"/>
    <lineage>
        <taxon>Eukaryota</taxon>
        <taxon>Viridiplantae</taxon>
        <taxon>Streptophyta</taxon>
        <taxon>Embryophyta</taxon>
        <taxon>Tracheophyta</taxon>
        <taxon>Spermatophyta</taxon>
        <taxon>Magnoliopsida</taxon>
        <taxon>Liliopsida</taxon>
        <taxon>Zingiberales</taxon>
        <taxon>Musaceae</taxon>
        <taxon>Musa</taxon>
    </lineage>
</organism>
<protein>
    <submittedName>
        <fullName evidence="9">Uncharacterized protein</fullName>
    </submittedName>
</protein>
<evidence type="ECO:0000256" key="6">
    <source>
        <dbReference type="ARBA" id="ARBA00023295"/>
    </source>
</evidence>
<dbReference type="STRING" id="52838.A0A4V4H7H1"/>
<evidence type="ECO:0000256" key="2">
    <source>
        <dbReference type="ARBA" id="ARBA00008834"/>
    </source>
</evidence>
<gene>
    <name evidence="9" type="ORF">C4D60_Mb01t19400</name>
</gene>
<evidence type="ECO:0000256" key="8">
    <source>
        <dbReference type="RuleBase" id="RU361169"/>
    </source>
</evidence>
<dbReference type="GO" id="GO:0005975">
    <property type="term" value="P:carbohydrate metabolic process"/>
    <property type="evidence" value="ECO:0007669"/>
    <property type="project" value="InterPro"/>
</dbReference>
<sequence>MCREVAPCEGMELSDISLKYNDNKNAPQDSPNTDGIHIADSTNIQVVNSVIGSGDDCISIGPGYTNLTIFNVLCGPGHDISDHSLVKIKNIKYRNIMGTFLSPIAYNLVCREIAPCEGMELSDISLKYNGNEKQANTSICVRVYGSSNGNVNLTLAYDIALLGCEVK</sequence>
<dbReference type="InterPro" id="IPR011050">
    <property type="entry name" value="Pectin_lyase_fold/virulence"/>
</dbReference>
<name>A0A4V4H7H1_MUSBA</name>
<keyword evidence="5 8" id="KW-0378">Hydrolase</keyword>
<comment type="similarity">
    <text evidence="2 8">Belongs to the glycosyl hydrolase 28 family.</text>
</comment>
<dbReference type="AlphaFoldDB" id="A0A4V4H7H1"/>
<proteinExistence type="inferred from homology"/>
<comment type="caution">
    <text evidence="9">The sequence shown here is derived from an EMBL/GenBank/DDBJ whole genome shotgun (WGS) entry which is preliminary data.</text>
</comment>
<evidence type="ECO:0000256" key="3">
    <source>
        <dbReference type="ARBA" id="ARBA00022512"/>
    </source>
</evidence>
<evidence type="ECO:0000256" key="1">
    <source>
        <dbReference type="ARBA" id="ARBA00004191"/>
    </source>
</evidence>
<dbReference type="EMBL" id="PYDT01000004">
    <property type="protein sequence ID" value="THU63776.1"/>
    <property type="molecule type" value="Genomic_DNA"/>
</dbReference>